<evidence type="ECO:0000313" key="6">
    <source>
        <dbReference type="EMBL" id="EDO60059.1"/>
    </source>
</evidence>
<reference evidence="6 8" key="2">
    <citation type="submission" date="2007-08" db="EMBL/GenBank/DDBJ databases">
        <authorList>
            <person name="Fulton L."/>
            <person name="Clifton S."/>
            <person name="Fulton B."/>
            <person name="Xu J."/>
            <person name="Minx P."/>
            <person name="Pepin K.H."/>
            <person name="Johnson M."/>
            <person name="Thiruvilangam P."/>
            <person name="Bhonagiri V."/>
            <person name="Nash W.E."/>
            <person name="Wang C."/>
            <person name="Mardis E.R."/>
            <person name="Wilson R.K."/>
        </authorList>
    </citation>
    <scope>NUCLEOTIDE SEQUENCE [LARGE SCALE GENOMIC DNA]</scope>
    <source>
        <strain evidence="6 8">DSM 753</strain>
    </source>
</reference>
<evidence type="ECO:0000259" key="5">
    <source>
        <dbReference type="Pfam" id="PF02782"/>
    </source>
</evidence>
<evidence type="ECO:0000256" key="3">
    <source>
        <dbReference type="ARBA" id="ARBA00022777"/>
    </source>
</evidence>
<proteinExistence type="inferred from homology"/>
<gene>
    <name evidence="7" type="ORF">CH238_03035</name>
    <name evidence="6" type="ORF">CLOLEP_02876</name>
</gene>
<dbReference type="InterPro" id="IPR050406">
    <property type="entry name" value="FGGY_Carb_Kinase"/>
</dbReference>
<name>A7VWB2_9FIRM</name>
<organism evidence="6 8">
    <name type="scientific">[Clostridium] leptum DSM 753</name>
    <dbReference type="NCBI Taxonomy" id="428125"/>
    <lineage>
        <taxon>Bacteria</taxon>
        <taxon>Bacillati</taxon>
        <taxon>Bacillota</taxon>
        <taxon>Clostridia</taxon>
        <taxon>Eubacteriales</taxon>
        <taxon>Oscillospiraceae</taxon>
        <taxon>Oscillospiraceae incertae sedis</taxon>
    </lineage>
</organism>
<dbReference type="AlphaFoldDB" id="A7VWB2"/>
<protein>
    <submittedName>
        <fullName evidence="6">Carbohydrate kinase, FGGY family protein</fullName>
    </submittedName>
</protein>
<dbReference type="HOGENOM" id="CLU_009281_3_3_9"/>
<evidence type="ECO:0000256" key="1">
    <source>
        <dbReference type="ARBA" id="ARBA00009156"/>
    </source>
</evidence>
<dbReference type="InterPro" id="IPR043129">
    <property type="entry name" value="ATPase_NBD"/>
</dbReference>
<dbReference type="Proteomes" id="UP000220611">
    <property type="component" value="Unassembled WGS sequence"/>
</dbReference>
<dbReference type="PANTHER" id="PTHR43095:SF5">
    <property type="entry name" value="XYLULOSE KINASE"/>
    <property type="match status" value="1"/>
</dbReference>
<dbReference type="Gene3D" id="3.30.420.40">
    <property type="match status" value="2"/>
</dbReference>
<dbReference type="Proteomes" id="UP000003490">
    <property type="component" value="Unassembled WGS sequence"/>
</dbReference>
<dbReference type="eggNOG" id="COG1070">
    <property type="taxonomic scope" value="Bacteria"/>
</dbReference>
<dbReference type="CDD" id="cd00366">
    <property type="entry name" value="ASKHA_NBD_FGGY"/>
    <property type="match status" value="1"/>
</dbReference>
<dbReference type="InterPro" id="IPR018484">
    <property type="entry name" value="FGGY_N"/>
</dbReference>
<feature type="domain" description="Carbohydrate kinase FGGY C-terminal" evidence="5">
    <location>
        <begin position="261"/>
        <end position="447"/>
    </location>
</feature>
<evidence type="ECO:0000259" key="4">
    <source>
        <dbReference type="Pfam" id="PF00370"/>
    </source>
</evidence>
<evidence type="ECO:0000313" key="9">
    <source>
        <dbReference type="Proteomes" id="UP000220611"/>
    </source>
</evidence>
<dbReference type="PANTHER" id="PTHR43095">
    <property type="entry name" value="SUGAR KINASE"/>
    <property type="match status" value="1"/>
</dbReference>
<keyword evidence="3 6" id="KW-0418">Kinase</keyword>
<dbReference type="InterPro" id="IPR018485">
    <property type="entry name" value="FGGY_C"/>
</dbReference>
<evidence type="ECO:0000256" key="2">
    <source>
        <dbReference type="ARBA" id="ARBA00022679"/>
    </source>
</evidence>
<dbReference type="EMBL" id="NOXF01000001">
    <property type="protein sequence ID" value="PEQ25977.1"/>
    <property type="molecule type" value="Genomic_DNA"/>
</dbReference>
<reference evidence="7 9" key="3">
    <citation type="submission" date="2017-07" db="EMBL/GenBank/DDBJ databases">
        <title>Prevalence of linear plasmids in Cutibacterium (Propionibacterium) acnes isolates obtained from prostatic tissue.</title>
        <authorList>
            <person name="Davidsson S."/>
            <person name="Carlsson J."/>
            <person name="Molling P."/>
            <person name="Andren O."/>
            <person name="Andersson S.-O."/>
            <person name="Brzuszkiewicz E."/>
            <person name="Poehlein A."/>
            <person name="Al-Zeer M."/>
            <person name="Brinkmann V."/>
            <person name="Scavenius C."/>
            <person name="Nazipi S."/>
            <person name="Soderquist B."/>
            <person name="Bruggemann H."/>
        </authorList>
    </citation>
    <scope>NUCLEOTIDE SEQUENCE [LARGE SCALE GENOMIC DNA]</scope>
    <source>
        <strain evidence="7 9">DSM 753</strain>
    </source>
</reference>
<dbReference type="GO" id="GO:0016301">
    <property type="term" value="F:kinase activity"/>
    <property type="evidence" value="ECO:0007669"/>
    <property type="project" value="UniProtKB-KW"/>
</dbReference>
<accession>A7VWB2</accession>
<dbReference type="EMBL" id="ABCB02000020">
    <property type="protein sequence ID" value="EDO60059.1"/>
    <property type="molecule type" value="Genomic_DNA"/>
</dbReference>
<sequence>MQYLIGVDIGTQSTRAAVMEESGRILTQASKETELIYEGDRWVWQEPDRMYGDAVETVKAAVEKARIAPQQVASICMDAQMAGTMGIGKNGEAVTPYDSWLDKRCEDSWEELRAFGEDEIISITGAPVTYAHGPKILWWKKHRPEIYRKIDKFVPPGSYLTMRFCGLTGEQAFIDHTYLHFSGFADTRRKGWSDRLLRALGVEESKMPRIVRPWDLAGGLTKETAEACGLREGTPVVCGCGDTAACAVGAGITRPGVMYDVAGTASVFACAVGRYQPDVKYKTILFAPGVIEGLYTPMAYISGGGMCLKWFRDAILRGEKSYRELDALAEEVPRGSAGLIFTPHFSGRVCPNDGVIKGSWLGLTMRHDYRYLYRAIVESLAYEYKMYLDIIQESVLLEGGGSHVLSVGGGAQSALMNQIKADVLGLPVRTLENPDTGALGCGVIAGYGVGLYDSIPKTVDRLTAQKQEFIPEPQGHLDYQPYTQAYRNSFERLRSVYTFLQKARHQA</sequence>
<dbReference type="Pfam" id="PF02782">
    <property type="entry name" value="FGGY_C"/>
    <property type="match status" value="1"/>
</dbReference>
<dbReference type="Pfam" id="PF00370">
    <property type="entry name" value="FGGY_N"/>
    <property type="match status" value="1"/>
</dbReference>
<comment type="similarity">
    <text evidence="1">Belongs to the FGGY kinase family.</text>
</comment>
<keyword evidence="2" id="KW-0808">Transferase</keyword>
<dbReference type="PIRSF" id="PIRSF000538">
    <property type="entry name" value="GlpK"/>
    <property type="match status" value="1"/>
</dbReference>
<dbReference type="SUPFAM" id="SSF53067">
    <property type="entry name" value="Actin-like ATPase domain"/>
    <property type="match status" value="2"/>
</dbReference>
<dbReference type="GO" id="GO:0005975">
    <property type="term" value="P:carbohydrate metabolic process"/>
    <property type="evidence" value="ECO:0007669"/>
    <property type="project" value="InterPro"/>
</dbReference>
<dbReference type="OrthoDB" id="9805576at2"/>
<evidence type="ECO:0000313" key="7">
    <source>
        <dbReference type="EMBL" id="PEQ25977.1"/>
    </source>
</evidence>
<dbReference type="InterPro" id="IPR000577">
    <property type="entry name" value="Carb_kinase_FGGY"/>
</dbReference>
<evidence type="ECO:0000313" key="8">
    <source>
        <dbReference type="Proteomes" id="UP000003490"/>
    </source>
</evidence>
<reference evidence="6 8" key="1">
    <citation type="submission" date="2007-08" db="EMBL/GenBank/DDBJ databases">
        <title>Draft genome sequence of Clostridium leptum (DSM 753).</title>
        <authorList>
            <person name="Sudarsanam P."/>
            <person name="Ley R."/>
            <person name="Guruge J."/>
            <person name="Turnbaugh P.J."/>
            <person name="Mahowald M."/>
            <person name="Liep D."/>
            <person name="Gordon J."/>
        </authorList>
    </citation>
    <scope>NUCLEOTIDE SEQUENCE [LARGE SCALE GENOMIC DNA]</scope>
    <source>
        <strain evidence="6 8">DSM 753</strain>
    </source>
</reference>
<keyword evidence="9" id="KW-1185">Reference proteome</keyword>
<comment type="caution">
    <text evidence="6">The sequence shown here is derived from an EMBL/GenBank/DDBJ whole genome shotgun (WGS) entry which is preliminary data.</text>
</comment>
<feature type="domain" description="Carbohydrate kinase FGGY N-terminal" evidence="4">
    <location>
        <begin position="3"/>
        <end position="249"/>
    </location>
</feature>